<dbReference type="RefSeq" id="WP_229772881.1">
    <property type="nucleotide sequence ID" value="NZ_BMOQ01000007.1"/>
</dbReference>
<feature type="domain" description="Type I restriction modification DNA specificity" evidence="4">
    <location>
        <begin position="107"/>
        <end position="250"/>
    </location>
</feature>
<dbReference type="PANTHER" id="PTHR30408">
    <property type="entry name" value="TYPE-1 RESTRICTION ENZYME ECOKI SPECIFICITY PROTEIN"/>
    <property type="match status" value="1"/>
</dbReference>
<reference evidence="5 6" key="1">
    <citation type="journal article" date="2019" name="Int. J. Syst. Evol. Microbiol.">
        <title>The Global Catalogue of Microorganisms (GCM) 10K type strain sequencing project: providing services to taxonomists for standard genome sequencing and annotation.</title>
        <authorList>
            <consortium name="The Broad Institute Genomics Platform"/>
            <consortium name="The Broad Institute Genome Sequencing Center for Infectious Disease"/>
            <person name="Wu L."/>
            <person name="Ma J."/>
        </authorList>
    </citation>
    <scope>NUCLEOTIDE SEQUENCE [LARGE SCALE GENOMIC DNA]</scope>
    <source>
        <strain evidence="5 6">JCM 16331</strain>
    </source>
</reference>
<dbReference type="Gene3D" id="1.10.287.1120">
    <property type="entry name" value="Bipartite methylase S protein"/>
    <property type="match status" value="1"/>
</dbReference>
<dbReference type="AlphaFoldDB" id="A0A830GFG9"/>
<dbReference type="CDD" id="cd17260">
    <property type="entry name" value="RMtype1_S_EcoEI-TRD1-CR1_like"/>
    <property type="match status" value="1"/>
</dbReference>
<dbReference type="GO" id="GO:0009307">
    <property type="term" value="P:DNA restriction-modification system"/>
    <property type="evidence" value="ECO:0007669"/>
    <property type="project" value="UniProtKB-KW"/>
</dbReference>
<dbReference type="InterPro" id="IPR044946">
    <property type="entry name" value="Restrct_endonuc_typeI_TRD_sf"/>
</dbReference>
<name>A0A830GFG9_9EURY</name>
<protein>
    <recommendedName>
        <fullName evidence="4">Type I restriction modification DNA specificity domain-containing protein</fullName>
    </recommendedName>
</protein>
<accession>A0A830GFG9</accession>
<proteinExistence type="inferred from homology"/>
<evidence type="ECO:0000256" key="2">
    <source>
        <dbReference type="ARBA" id="ARBA00022747"/>
    </source>
</evidence>
<feature type="domain" description="Type I restriction modification DNA specificity" evidence="4">
    <location>
        <begin position="10"/>
        <end position="45"/>
    </location>
</feature>
<keyword evidence="2" id="KW-0680">Restriction system</keyword>
<sequence>MSATAVFEERLHVPLPSLPEQHRIADILSTVDEQIQRTDEIIEETEALKRGLMQGLLTTGPGDNVGTTEARIGPMPVEIADNWEVDYFDDVIELNPNDDVPNEDSFPFLPMDAVNEDTRTVDYWEERDAEDCTRPRFRKGDTVYAKTTPCTETGRIAFIEQPDGLAFGSTEFLVFRAREGLMLPKYAYYLLSLPQFRAVTVSLMEGSTGRQRVPSDTFEQNIRIPVPPMEEQRTIVEALDYVQRRSEQERETKRAYQDLKRGLMQDLLTGKARVSEDT</sequence>
<dbReference type="InterPro" id="IPR052021">
    <property type="entry name" value="Type-I_RS_S_subunit"/>
</dbReference>
<organism evidence="5 6">
    <name type="scientific">Halarchaeum nitratireducens</name>
    <dbReference type="NCBI Taxonomy" id="489913"/>
    <lineage>
        <taxon>Archaea</taxon>
        <taxon>Methanobacteriati</taxon>
        <taxon>Methanobacteriota</taxon>
        <taxon>Stenosarchaea group</taxon>
        <taxon>Halobacteria</taxon>
        <taxon>Halobacteriales</taxon>
        <taxon>Halobacteriaceae</taxon>
    </lineage>
</organism>
<dbReference type="Gene3D" id="3.90.220.20">
    <property type="entry name" value="DNA methylase specificity domains"/>
    <property type="match status" value="1"/>
</dbReference>
<dbReference type="SUPFAM" id="SSF116734">
    <property type="entry name" value="DNA methylase specificity domain"/>
    <property type="match status" value="2"/>
</dbReference>
<dbReference type="Proteomes" id="UP000608850">
    <property type="component" value="Unassembled WGS sequence"/>
</dbReference>
<evidence type="ECO:0000256" key="3">
    <source>
        <dbReference type="ARBA" id="ARBA00023125"/>
    </source>
</evidence>
<dbReference type="GO" id="GO:0003677">
    <property type="term" value="F:DNA binding"/>
    <property type="evidence" value="ECO:0007669"/>
    <property type="project" value="UniProtKB-KW"/>
</dbReference>
<dbReference type="InterPro" id="IPR000055">
    <property type="entry name" value="Restrct_endonuc_typeI_TRD"/>
</dbReference>
<evidence type="ECO:0000313" key="6">
    <source>
        <dbReference type="Proteomes" id="UP000608850"/>
    </source>
</evidence>
<evidence type="ECO:0000256" key="1">
    <source>
        <dbReference type="ARBA" id="ARBA00010923"/>
    </source>
</evidence>
<dbReference type="EMBL" id="BMOQ01000007">
    <property type="protein sequence ID" value="GGN23569.1"/>
    <property type="molecule type" value="Genomic_DNA"/>
</dbReference>
<dbReference type="PANTHER" id="PTHR30408:SF12">
    <property type="entry name" value="TYPE I RESTRICTION ENZYME MJAVIII SPECIFICITY SUBUNIT"/>
    <property type="match status" value="1"/>
</dbReference>
<dbReference type="Pfam" id="PF01420">
    <property type="entry name" value="Methylase_S"/>
    <property type="match status" value="2"/>
</dbReference>
<evidence type="ECO:0000259" key="4">
    <source>
        <dbReference type="Pfam" id="PF01420"/>
    </source>
</evidence>
<keyword evidence="6" id="KW-1185">Reference proteome</keyword>
<comment type="caution">
    <text evidence="5">The sequence shown here is derived from an EMBL/GenBank/DDBJ whole genome shotgun (WGS) entry which is preliminary data.</text>
</comment>
<comment type="similarity">
    <text evidence="1">Belongs to the type-I restriction system S methylase family.</text>
</comment>
<evidence type="ECO:0000313" key="5">
    <source>
        <dbReference type="EMBL" id="GGN23569.1"/>
    </source>
</evidence>
<keyword evidence="3" id="KW-0238">DNA-binding</keyword>
<gene>
    <name evidence="5" type="ORF">GCM10009021_26450</name>
</gene>